<dbReference type="SUPFAM" id="SSF55729">
    <property type="entry name" value="Acyl-CoA N-acyltransferases (Nat)"/>
    <property type="match status" value="1"/>
</dbReference>
<dbReference type="CDD" id="cd04301">
    <property type="entry name" value="NAT_SF"/>
    <property type="match status" value="1"/>
</dbReference>
<feature type="domain" description="N-acetyltransferase" evidence="3">
    <location>
        <begin position="4"/>
        <end position="156"/>
    </location>
</feature>
<evidence type="ECO:0000256" key="2">
    <source>
        <dbReference type="ARBA" id="ARBA00023315"/>
    </source>
</evidence>
<keyword evidence="1 4" id="KW-0808">Transferase</keyword>
<dbReference type="InterPro" id="IPR000182">
    <property type="entry name" value="GNAT_dom"/>
</dbReference>
<evidence type="ECO:0000259" key="3">
    <source>
        <dbReference type="PROSITE" id="PS51186"/>
    </source>
</evidence>
<dbReference type="InterPro" id="IPR050832">
    <property type="entry name" value="Bact_Acetyltransf"/>
</dbReference>
<accession>A0A2K9E261</accession>
<reference evidence="4 5" key="1">
    <citation type="submission" date="2017-12" db="EMBL/GenBank/DDBJ databases">
        <title>Isolation and characterization of estrogens degradatiion strain Microbacterium hominis SJTG1.</title>
        <authorList>
            <person name="Xiong W."/>
            <person name="Yin C."/>
            <person name="Zheng D."/>
            <person name="Liang R."/>
        </authorList>
    </citation>
    <scope>NUCLEOTIDE SEQUENCE [LARGE SCALE GENOMIC DNA]</scope>
    <source>
        <strain evidence="4 5">SJTG1</strain>
    </source>
</reference>
<evidence type="ECO:0000313" key="4">
    <source>
        <dbReference type="EMBL" id="AUG31073.1"/>
    </source>
</evidence>
<sequence length="159" mass="17157">MSEIIIRPIRPSDAGEVLTVQRAAFVTEALIYGDPDMAPLTQTLDEVAFELRENLGCVALAASRLVGVVRAVADGEVLLVGRIAIAPDQQGEGIGSRLLEAVEQRGIESGCRRAELFTGSLSTQNIALYERLGYRESERIDQGDGTAQVFLQKVLAEQS</sequence>
<dbReference type="PANTHER" id="PTHR43877:SF2">
    <property type="entry name" value="AMINOALKYLPHOSPHONATE N-ACETYLTRANSFERASE-RELATED"/>
    <property type="match status" value="1"/>
</dbReference>
<evidence type="ECO:0000256" key="1">
    <source>
        <dbReference type="ARBA" id="ARBA00022679"/>
    </source>
</evidence>
<dbReference type="Gene3D" id="3.40.630.30">
    <property type="match status" value="1"/>
</dbReference>
<name>A0A2K9E261_9MICO</name>
<dbReference type="EMBL" id="CP025299">
    <property type="protein sequence ID" value="AUG31073.1"/>
    <property type="molecule type" value="Genomic_DNA"/>
</dbReference>
<keyword evidence="2" id="KW-0012">Acyltransferase</keyword>
<proteinExistence type="predicted"/>
<dbReference type="Pfam" id="PF00583">
    <property type="entry name" value="Acetyltransf_1"/>
    <property type="match status" value="1"/>
</dbReference>
<evidence type="ECO:0000313" key="5">
    <source>
        <dbReference type="Proteomes" id="UP000233276"/>
    </source>
</evidence>
<dbReference type="KEGG" id="mhos:CXR34_03170"/>
<dbReference type="AlphaFoldDB" id="A0A2K9E261"/>
<dbReference type="GO" id="GO:0016747">
    <property type="term" value="F:acyltransferase activity, transferring groups other than amino-acyl groups"/>
    <property type="evidence" value="ECO:0007669"/>
    <property type="project" value="InterPro"/>
</dbReference>
<dbReference type="PROSITE" id="PS51186">
    <property type="entry name" value="GNAT"/>
    <property type="match status" value="1"/>
</dbReference>
<organism evidence="4 5">
    <name type="scientific">Microbacterium hominis</name>
    <dbReference type="NCBI Taxonomy" id="162426"/>
    <lineage>
        <taxon>Bacteria</taxon>
        <taxon>Bacillati</taxon>
        <taxon>Actinomycetota</taxon>
        <taxon>Actinomycetes</taxon>
        <taxon>Micrococcales</taxon>
        <taxon>Microbacteriaceae</taxon>
        <taxon>Microbacterium</taxon>
    </lineage>
</organism>
<gene>
    <name evidence="4" type="ORF">CXR34_03170</name>
</gene>
<dbReference type="Proteomes" id="UP000233276">
    <property type="component" value="Chromosome"/>
</dbReference>
<dbReference type="InterPro" id="IPR016181">
    <property type="entry name" value="Acyl_CoA_acyltransferase"/>
</dbReference>
<protein>
    <submittedName>
        <fullName evidence="4">GNAT family N-acetyltransferase</fullName>
    </submittedName>
</protein>
<dbReference type="RefSeq" id="WP_101307153.1">
    <property type="nucleotide sequence ID" value="NZ_CP025299.1"/>
</dbReference>
<dbReference type="PANTHER" id="PTHR43877">
    <property type="entry name" value="AMINOALKYLPHOSPHONATE N-ACETYLTRANSFERASE-RELATED-RELATED"/>
    <property type="match status" value="1"/>
</dbReference>